<dbReference type="Proteomes" id="UP001499951">
    <property type="component" value="Unassembled WGS sequence"/>
</dbReference>
<comment type="similarity">
    <text evidence="1">Belongs to the sulfotransferase 1 family.</text>
</comment>
<keyword evidence="2" id="KW-0808">Transferase</keyword>
<feature type="domain" description="Sulfotransferase" evidence="3">
    <location>
        <begin position="5"/>
        <end position="277"/>
    </location>
</feature>
<accession>A0ABP3QCU0</accession>
<dbReference type="RefSeq" id="WP_166929080.1">
    <property type="nucleotide sequence ID" value="NZ_BAAADD010000011.1"/>
</dbReference>
<dbReference type="Pfam" id="PF00685">
    <property type="entry name" value="Sulfotransfer_1"/>
    <property type="match status" value="1"/>
</dbReference>
<keyword evidence="5" id="KW-1185">Reference proteome</keyword>
<dbReference type="PANTHER" id="PTHR11783">
    <property type="entry name" value="SULFOTRANSFERASE SULT"/>
    <property type="match status" value="1"/>
</dbReference>
<evidence type="ECO:0000313" key="4">
    <source>
        <dbReference type="EMBL" id="GAA0584558.1"/>
    </source>
</evidence>
<evidence type="ECO:0000313" key="5">
    <source>
        <dbReference type="Proteomes" id="UP001499951"/>
    </source>
</evidence>
<name>A0ABP3QCU0_9PROT</name>
<dbReference type="InterPro" id="IPR000863">
    <property type="entry name" value="Sulfotransferase_dom"/>
</dbReference>
<protein>
    <submittedName>
        <fullName evidence="4">Sulfotransferase domain-containing protein</fullName>
    </submittedName>
</protein>
<evidence type="ECO:0000256" key="1">
    <source>
        <dbReference type="ARBA" id="ARBA00005771"/>
    </source>
</evidence>
<dbReference type="EMBL" id="BAAADD010000011">
    <property type="protein sequence ID" value="GAA0584558.1"/>
    <property type="molecule type" value="Genomic_DNA"/>
</dbReference>
<comment type="caution">
    <text evidence="4">The sequence shown here is derived from an EMBL/GenBank/DDBJ whole genome shotgun (WGS) entry which is preliminary data.</text>
</comment>
<proteinExistence type="inferred from homology"/>
<reference evidence="5" key="1">
    <citation type="journal article" date="2019" name="Int. J. Syst. Evol. Microbiol.">
        <title>The Global Catalogue of Microorganisms (GCM) 10K type strain sequencing project: providing services to taxonomists for standard genome sequencing and annotation.</title>
        <authorList>
            <consortium name="The Broad Institute Genomics Platform"/>
            <consortium name="The Broad Institute Genome Sequencing Center for Infectious Disease"/>
            <person name="Wu L."/>
            <person name="Ma J."/>
        </authorList>
    </citation>
    <scope>NUCLEOTIDE SEQUENCE [LARGE SCALE GENOMIC DNA]</scope>
    <source>
        <strain evidence="5">JCM 15089</strain>
    </source>
</reference>
<dbReference type="Gene3D" id="3.40.50.300">
    <property type="entry name" value="P-loop containing nucleotide triphosphate hydrolases"/>
    <property type="match status" value="1"/>
</dbReference>
<dbReference type="InterPro" id="IPR027417">
    <property type="entry name" value="P-loop_NTPase"/>
</dbReference>
<dbReference type="SUPFAM" id="SSF52540">
    <property type="entry name" value="P-loop containing nucleoside triphosphate hydrolases"/>
    <property type="match status" value="1"/>
</dbReference>
<evidence type="ECO:0000256" key="2">
    <source>
        <dbReference type="ARBA" id="ARBA00022679"/>
    </source>
</evidence>
<sequence>MAEIFWLASYPKSGNTWLRILLANVRAGGEADIDALPQYGLSGAFSRVVFDQYCGFKSSNLPVAAYENLRPQIFRVLAAHVPIPLVLKVHDAWRFTPKGEPLFPPDITTGAIYIVRNVLDVVPSAADHWNVDCAEAVRRLCDPDFALMADPNALAPGLRQVPGRWSDHAASWVERSGLRLLVVRYEDLIADAAHVLADVLAFLGWSANGETIARAVEVAGFARLQQRERDLGFCERPSQARSLFFRRGRIGSWREELPPDLVRRLIDVHGSAMARFGYLDGGGNPI</sequence>
<gene>
    <name evidence="4" type="ORF">GCM10008942_36850</name>
</gene>
<organism evidence="4 5">
    <name type="scientific">Rhizomicrobium electricum</name>
    <dbReference type="NCBI Taxonomy" id="480070"/>
    <lineage>
        <taxon>Bacteria</taxon>
        <taxon>Pseudomonadati</taxon>
        <taxon>Pseudomonadota</taxon>
        <taxon>Alphaproteobacteria</taxon>
        <taxon>Micropepsales</taxon>
        <taxon>Micropepsaceae</taxon>
        <taxon>Rhizomicrobium</taxon>
    </lineage>
</organism>
<evidence type="ECO:0000259" key="3">
    <source>
        <dbReference type="Pfam" id="PF00685"/>
    </source>
</evidence>